<protein>
    <submittedName>
        <fullName evidence="2">Phage holin family protein</fullName>
    </submittedName>
</protein>
<keyword evidence="1" id="KW-0812">Transmembrane</keyword>
<feature type="transmembrane region" description="Helical" evidence="1">
    <location>
        <begin position="121"/>
        <end position="142"/>
    </location>
</feature>
<name>A0A7V7PPD9_9HYPH</name>
<dbReference type="AlphaFoldDB" id="A0A7V7PPD9"/>
<evidence type="ECO:0000313" key="3">
    <source>
        <dbReference type="Proteomes" id="UP000432089"/>
    </source>
</evidence>
<keyword evidence="1" id="KW-1133">Transmembrane helix</keyword>
<dbReference type="RefSeq" id="WP_150969990.1">
    <property type="nucleotide sequence ID" value="NZ_VZDO01000008.1"/>
</dbReference>
<dbReference type="Pfam" id="PF07332">
    <property type="entry name" value="Phage_holin_3_6"/>
    <property type="match status" value="1"/>
</dbReference>
<keyword evidence="3" id="KW-1185">Reference proteome</keyword>
<proteinExistence type="predicted"/>
<dbReference type="EMBL" id="VZDO01000008">
    <property type="protein sequence ID" value="KAB0679871.1"/>
    <property type="molecule type" value="Genomic_DNA"/>
</dbReference>
<evidence type="ECO:0000313" key="2">
    <source>
        <dbReference type="EMBL" id="KAB0679871.1"/>
    </source>
</evidence>
<organism evidence="2 3">
    <name type="scientific">Plantimonas leprariae</name>
    <dbReference type="NCBI Taxonomy" id="2615207"/>
    <lineage>
        <taxon>Bacteria</taxon>
        <taxon>Pseudomonadati</taxon>
        <taxon>Pseudomonadota</taxon>
        <taxon>Alphaproteobacteria</taxon>
        <taxon>Hyphomicrobiales</taxon>
        <taxon>Aurantimonadaceae</taxon>
        <taxon>Plantimonas</taxon>
    </lineage>
</organism>
<comment type="caution">
    <text evidence="2">The sequence shown here is derived from an EMBL/GenBank/DDBJ whole genome shotgun (WGS) entry which is preliminary data.</text>
</comment>
<dbReference type="InterPro" id="IPR009937">
    <property type="entry name" value="Phage_holin_3_6"/>
</dbReference>
<feature type="transmembrane region" description="Helical" evidence="1">
    <location>
        <begin position="57"/>
        <end position="80"/>
    </location>
</feature>
<gene>
    <name evidence="2" type="ORF">F6X38_11650</name>
</gene>
<evidence type="ECO:0000256" key="1">
    <source>
        <dbReference type="SAM" id="Phobius"/>
    </source>
</evidence>
<accession>A0A7V7PPD9</accession>
<sequence>MPFALITRLLTGEAGLYFTRLRNMAVWYSVAGVFGLVMAIFLLVALFSWVASHLGTVGTALIFAAVFLVLAIVAVVIARISGRPPRPEKEDRLQRDILSIAGVTAMSNAPQLMRLARQKRGLIMIPAAAAGFFGLYKAIAAFRDR</sequence>
<feature type="transmembrane region" description="Helical" evidence="1">
    <location>
        <begin position="25"/>
        <end position="51"/>
    </location>
</feature>
<keyword evidence="1" id="KW-0472">Membrane</keyword>
<reference evidence="2 3" key="1">
    <citation type="submission" date="2019-09" db="EMBL/GenBank/DDBJ databases">
        <title>YIM 132180 draft genome.</title>
        <authorList>
            <person name="Zhang K."/>
        </authorList>
    </citation>
    <scope>NUCLEOTIDE SEQUENCE [LARGE SCALE GENOMIC DNA]</scope>
    <source>
        <strain evidence="2 3">YIM 132180</strain>
    </source>
</reference>
<dbReference type="Proteomes" id="UP000432089">
    <property type="component" value="Unassembled WGS sequence"/>
</dbReference>